<name>A0A8J7P962_9BACT</name>
<evidence type="ECO:0000313" key="6">
    <source>
        <dbReference type="EMBL" id="MBN8662624.1"/>
    </source>
</evidence>
<dbReference type="AlphaFoldDB" id="A0A8J7P962"/>
<sequence>MHQITKQGELEKLQIKNQACSAELFLQGAHLTAWQPKDQKPVLFLSKKSAFQQGKAIRGGVPLIAPWFGARTANPLDERTDGPSHGFARTSLWQLVDATTLGDTTKLVLLLTANENTTSLGYIDCELTLEVELGHKLSLRLSFRNQSAKPVYIEDAFHSYLAVSDVREIEISGLKGTTYFDKTDDMKEKVQEEEKIVLKGETDRPYIDTTSKIAIEDRVWQRTINIEKSNSLTTVVWNPWQKLAAKMTDLEAEEWKDFVCVESANALKNKIRIESGSVHTLETTISVT</sequence>
<dbReference type="PANTHER" id="PTHR11122">
    <property type="entry name" value="APOSPORY-ASSOCIATED PROTEIN C-RELATED"/>
    <property type="match status" value="1"/>
</dbReference>
<evidence type="ECO:0000256" key="3">
    <source>
        <dbReference type="ARBA" id="ARBA00023235"/>
    </source>
</evidence>
<evidence type="ECO:0000256" key="2">
    <source>
        <dbReference type="ARBA" id="ARBA00005866"/>
    </source>
</evidence>
<dbReference type="PIRSF" id="PIRSF016020">
    <property type="entry name" value="PHexose_mutarotase"/>
    <property type="match status" value="1"/>
</dbReference>
<dbReference type="Gene3D" id="2.70.98.10">
    <property type="match status" value="1"/>
</dbReference>
<reference evidence="6" key="1">
    <citation type="submission" date="2021-02" db="EMBL/GenBank/DDBJ databases">
        <title>Genome-Resolved Metagenomics of a Microbial Community Performing Photosynthetic Biological Nutrient Removal.</title>
        <authorList>
            <person name="Mcdaniel E.A."/>
        </authorList>
    </citation>
    <scope>NUCLEOTIDE SEQUENCE</scope>
    <source>
        <strain evidence="6">UWPOB_OBS1</strain>
    </source>
</reference>
<dbReference type="CDD" id="cd09020">
    <property type="entry name" value="D-hex-6-P-epi_like"/>
    <property type="match status" value="1"/>
</dbReference>
<dbReference type="EC" id="5.1.3.15" evidence="4"/>
<dbReference type="InterPro" id="IPR008183">
    <property type="entry name" value="Aldose_1/G6P_1-epimerase"/>
</dbReference>
<feature type="active site" evidence="5">
    <location>
        <position position="158"/>
    </location>
</feature>
<proteinExistence type="inferred from homology"/>
<dbReference type="InterPro" id="IPR011013">
    <property type="entry name" value="Gal_mutarotase_sf_dom"/>
</dbReference>
<keyword evidence="3 4" id="KW-0413">Isomerase</keyword>
<dbReference type="Pfam" id="PF01263">
    <property type="entry name" value="Aldose_epim"/>
    <property type="match status" value="1"/>
</dbReference>
<comment type="similarity">
    <text evidence="2 4">Belongs to the glucose-6-phosphate 1-epimerase family.</text>
</comment>
<dbReference type="EMBL" id="JAFLCK010000045">
    <property type="protein sequence ID" value="MBN8662624.1"/>
    <property type="molecule type" value="Genomic_DNA"/>
</dbReference>
<comment type="catalytic activity">
    <reaction evidence="1">
        <text>alpha-D-glucose 6-phosphate = beta-D-glucose 6-phosphate</text>
        <dbReference type="Rhea" id="RHEA:16249"/>
        <dbReference type="ChEBI" id="CHEBI:58225"/>
        <dbReference type="ChEBI" id="CHEBI:58247"/>
        <dbReference type="EC" id="5.1.3.15"/>
    </reaction>
</comment>
<dbReference type="InterPro" id="IPR014718">
    <property type="entry name" value="GH-type_carb-bd"/>
</dbReference>
<evidence type="ECO:0000313" key="7">
    <source>
        <dbReference type="Proteomes" id="UP000664277"/>
    </source>
</evidence>
<dbReference type="GO" id="GO:0005975">
    <property type="term" value="P:carbohydrate metabolic process"/>
    <property type="evidence" value="ECO:0007669"/>
    <property type="project" value="InterPro"/>
</dbReference>
<accession>A0A8J7P962</accession>
<evidence type="ECO:0000256" key="1">
    <source>
        <dbReference type="ARBA" id="ARBA00001096"/>
    </source>
</evidence>
<dbReference type="InterPro" id="IPR025532">
    <property type="entry name" value="G6P_1-epimerase"/>
</dbReference>
<dbReference type="GO" id="GO:0030246">
    <property type="term" value="F:carbohydrate binding"/>
    <property type="evidence" value="ECO:0007669"/>
    <property type="project" value="UniProtKB-UniRule"/>
</dbReference>
<dbReference type="SUPFAM" id="SSF74650">
    <property type="entry name" value="Galactose mutarotase-like"/>
    <property type="match status" value="1"/>
</dbReference>
<protein>
    <recommendedName>
        <fullName evidence="4">Putative glucose-6-phosphate 1-epimerase</fullName>
        <ecNumber evidence="4">5.1.3.15</ecNumber>
    </recommendedName>
</protein>
<feature type="active site" evidence="5">
    <location>
        <position position="262"/>
    </location>
</feature>
<organism evidence="6 7">
    <name type="scientific">Candidatus Obscuribacter phosphatis</name>
    <dbReference type="NCBI Taxonomy" id="1906157"/>
    <lineage>
        <taxon>Bacteria</taxon>
        <taxon>Bacillati</taxon>
        <taxon>Candidatus Melainabacteria</taxon>
        <taxon>Candidatus Obscuribacterales</taxon>
        <taxon>Candidatus Obscuribacteraceae</taxon>
        <taxon>Candidatus Obscuribacter</taxon>
    </lineage>
</organism>
<dbReference type="GO" id="GO:0047938">
    <property type="term" value="F:glucose-6-phosphate 1-epimerase activity"/>
    <property type="evidence" value="ECO:0007669"/>
    <property type="project" value="UniProtKB-UniRule"/>
</dbReference>
<gene>
    <name evidence="6" type="ORF">J0M35_19805</name>
</gene>
<evidence type="ECO:0000256" key="4">
    <source>
        <dbReference type="PIRNR" id="PIRNR016020"/>
    </source>
</evidence>
<comment type="caution">
    <text evidence="6">The sequence shown here is derived from an EMBL/GenBank/DDBJ whole genome shotgun (WGS) entry which is preliminary data.</text>
</comment>
<dbReference type="Proteomes" id="UP000664277">
    <property type="component" value="Unassembled WGS sequence"/>
</dbReference>
<evidence type="ECO:0000256" key="5">
    <source>
        <dbReference type="PIRSR" id="PIRSR016020-1"/>
    </source>
</evidence>
<dbReference type="PANTHER" id="PTHR11122:SF13">
    <property type="entry name" value="GLUCOSE-6-PHOSPHATE 1-EPIMERASE"/>
    <property type="match status" value="1"/>
</dbReference>